<evidence type="ECO:0000313" key="2">
    <source>
        <dbReference type="Proteomes" id="UP000277999"/>
    </source>
</evidence>
<evidence type="ECO:0008006" key="3">
    <source>
        <dbReference type="Google" id="ProtNLM"/>
    </source>
</evidence>
<dbReference type="NCBIfam" id="TIGR01909">
    <property type="entry name" value="C_GCAxxG_C_C"/>
    <property type="match status" value="1"/>
</dbReference>
<organism evidence="1 2">
    <name type="scientific">Clostridium autoethanogenum</name>
    <dbReference type="NCBI Taxonomy" id="84023"/>
    <lineage>
        <taxon>Bacteria</taxon>
        <taxon>Bacillati</taxon>
        <taxon>Bacillota</taxon>
        <taxon>Clostridia</taxon>
        <taxon>Eubacteriales</taxon>
        <taxon>Clostridiaceae</taxon>
        <taxon>Clostridium</taxon>
    </lineage>
</organism>
<gene>
    <name evidence="1" type="ORF">D9O40_08545</name>
</gene>
<reference evidence="1 2" key="1">
    <citation type="submission" date="2018-10" db="EMBL/GenBank/DDBJ databases">
        <title>Genome-centric metagenomics revealed C2 chemical producing, CO utilizing Clostridium with novel acetogenic gene cluster.</title>
        <authorList>
            <person name="Kang H."/>
            <person name="Park B."/>
            <person name="Choi I.G."/>
            <person name="Chang I.S."/>
        </authorList>
    </citation>
    <scope>NUCLEOTIDE SEQUENCE [LARGE SCALE GENOMIC DNA]</scope>
    <source>
        <strain evidence="1 2">H21-9</strain>
    </source>
</reference>
<evidence type="ECO:0000313" key="1">
    <source>
        <dbReference type="EMBL" id="RMD01289.1"/>
    </source>
</evidence>
<sequence>MNKIIDLHKIKTTAENYYRNRDFYCSESIVKTIKDEFNLPISDDIIKMASGFPVGIGGSGCTCGAVTGGIMAIGLFFGRCEPKDERVNKAMALSKELHDIFKDKHKCLCCRVLTKDMTLGSEEHMKQCIYFTGEVAEESAKIIARELNLKVK</sequence>
<accession>A0A3M0SS43</accession>
<protein>
    <recommendedName>
        <fullName evidence="3">C_GCAxxG_C_C family protein</fullName>
    </recommendedName>
</protein>
<dbReference type="RefSeq" id="WP_122058805.1">
    <property type="nucleotide sequence ID" value="NZ_RFAQ01000021.1"/>
</dbReference>
<comment type="caution">
    <text evidence="1">The sequence shown here is derived from an EMBL/GenBank/DDBJ whole genome shotgun (WGS) entry which is preliminary data.</text>
</comment>
<proteinExistence type="predicted"/>
<dbReference type="InterPro" id="IPR010181">
    <property type="entry name" value="CGCAxxGCC_motif"/>
</dbReference>
<dbReference type="SUPFAM" id="SSF48695">
    <property type="entry name" value="Multiheme cytochromes"/>
    <property type="match status" value="1"/>
</dbReference>
<dbReference type="Pfam" id="PF09719">
    <property type="entry name" value="C_GCAxxG_C_C"/>
    <property type="match status" value="1"/>
</dbReference>
<name>A0A3M0SS43_9CLOT</name>
<dbReference type="EMBL" id="RFAQ01000021">
    <property type="protein sequence ID" value="RMD01289.1"/>
    <property type="molecule type" value="Genomic_DNA"/>
</dbReference>
<dbReference type="InterPro" id="IPR036280">
    <property type="entry name" value="Multihaem_cyt_sf"/>
</dbReference>
<dbReference type="Proteomes" id="UP000277999">
    <property type="component" value="Unassembled WGS sequence"/>
</dbReference>
<dbReference type="AlphaFoldDB" id="A0A3M0SS43"/>